<organism evidence="1 2">
    <name type="scientific">Lottia gigantea</name>
    <name type="common">Giant owl limpet</name>
    <dbReference type="NCBI Taxonomy" id="225164"/>
    <lineage>
        <taxon>Eukaryota</taxon>
        <taxon>Metazoa</taxon>
        <taxon>Spiralia</taxon>
        <taxon>Lophotrochozoa</taxon>
        <taxon>Mollusca</taxon>
        <taxon>Gastropoda</taxon>
        <taxon>Patellogastropoda</taxon>
        <taxon>Lottioidea</taxon>
        <taxon>Lottiidae</taxon>
        <taxon>Lottia</taxon>
    </lineage>
</organism>
<dbReference type="RefSeq" id="XP_009046536.1">
    <property type="nucleotide sequence ID" value="XM_009048288.1"/>
</dbReference>
<name>V4B699_LOTGI</name>
<sequence length="152" mass="17440">MTTLFIAFSQSVQPEISIEDTENFVDDDDEITEEDMAAEIERNQRDVEHLYKQMRKSNLKRELMESRKRLEEMKIFAFTKGKTIIPKVASFVSKNKSLISNGAKAIGSIAEAGKSISDTVKQSNELKELELIRELRNRRLEERKGKGFKVIG</sequence>
<reference evidence="1 2" key="1">
    <citation type="journal article" date="2013" name="Nature">
        <title>Insights into bilaterian evolution from three spiralian genomes.</title>
        <authorList>
            <person name="Simakov O."/>
            <person name="Marletaz F."/>
            <person name="Cho S.J."/>
            <person name="Edsinger-Gonzales E."/>
            <person name="Havlak P."/>
            <person name="Hellsten U."/>
            <person name="Kuo D.H."/>
            <person name="Larsson T."/>
            <person name="Lv J."/>
            <person name="Arendt D."/>
            <person name="Savage R."/>
            <person name="Osoegawa K."/>
            <person name="de Jong P."/>
            <person name="Grimwood J."/>
            <person name="Chapman J.A."/>
            <person name="Shapiro H."/>
            <person name="Aerts A."/>
            <person name="Otillar R.P."/>
            <person name="Terry A.Y."/>
            <person name="Boore J.L."/>
            <person name="Grigoriev I.V."/>
            <person name="Lindberg D.R."/>
            <person name="Seaver E.C."/>
            <person name="Weisblat D.A."/>
            <person name="Putnam N.H."/>
            <person name="Rokhsar D.S."/>
        </authorList>
    </citation>
    <scope>NUCLEOTIDE SEQUENCE [LARGE SCALE GENOMIC DNA]</scope>
</reference>
<gene>
    <name evidence="1" type="ORF">LOTGIDRAFT_157027</name>
</gene>
<proteinExistence type="predicted"/>
<dbReference type="CTD" id="20237176"/>
<dbReference type="HOGENOM" id="CLU_1724374_0_0_1"/>
<dbReference type="KEGG" id="lgi:LOTGIDRAFT_157027"/>
<dbReference type="Proteomes" id="UP000030746">
    <property type="component" value="Unassembled WGS sequence"/>
</dbReference>
<dbReference type="GeneID" id="20237176"/>
<evidence type="ECO:0000313" key="1">
    <source>
        <dbReference type="EMBL" id="ESP03066.1"/>
    </source>
</evidence>
<accession>V4B699</accession>
<protein>
    <submittedName>
        <fullName evidence="1">Uncharacterized protein</fullName>
    </submittedName>
</protein>
<evidence type="ECO:0000313" key="2">
    <source>
        <dbReference type="Proteomes" id="UP000030746"/>
    </source>
</evidence>
<keyword evidence="2" id="KW-1185">Reference proteome</keyword>
<dbReference type="EMBL" id="KB200129">
    <property type="protein sequence ID" value="ESP03066.1"/>
    <property type="molecule type" value="Genomic_DNA"/>
</dbReference>
<dbReference type="AlphaFoldDB" id="V4B699"/>